<protein>
    <submittedName>
        <fullName evidence="3">Polyene glycosyltransferase</fullName>
    </submittedName>
</protein>
<organism evidence="3 4">
    <name type="scientific">Lentzea albida</name>
    <dbReference type="NCBI Taxonomy" id="65499"/>
    <lineage>
        <taxon>Bacteria</taxon>
        <taxon>Bacillati</taxon>
        <taxon>Actinomycetota</taxon>
        <taxon>Actinomycetes</taxon>
        <taxon>Pseudonocardiales</taxon>
        <taxon>Pseudonocardiaceae</taxon>
        <taxon>Lentzea</taxon>
    </lineage>
</organism>
<dbReference type="PANTHER" id="PTHR48043">
    <property type="entry name" value="EG:EG0003.4 PROTEIN-RELATED"/>
    <property type="match status" value="1"/>
</dbReference>
<accession>A0A1H9X727</accession>
<evidence type="ECO:0000256" key="2">
    <source>
        <dbReference type="ARBA" id="ARBA00022679"/>
    </source>
</evidence>
<dbReference type="STRING" id="65499.SAMN04488000_12842"/>
<dbReference type="RefSeq" id="WP_089927167.1">
    <property type="nucleotide sequence ID" value="NZ_FOFV01000028.1"/>
</dbReference>
<keyword evidence="2 3" id="KW-0808">Transferase</keyword>
<dbReference type="PANTHER" id="PTHR48043:SF145">
    <property type="entry name" value="FI06409P-RELATED"/>
    <property type="match status" value="1"/>
</dbReference>
<proteinExistence type="predicted"/>
<dbReference type="OrthoDB" id="764352at2"/>
<sequence length="470" mass="52394">MASTRRPVLFVSYPESGLINPLLVLAGELARRGVPDLHFATDENRRAEVEALSAASPVSFVSLGEVDSEMSATSWEDEVYRAVTQKSKSKANQAVIRQTFRPRGRMEKYARLKAAAESIGPALMVVDSISQFGCELAITTGTPFVLGVPFLPSNVLTTRTHLGTSRTPKDFPVPHSGLPYPMNRRQRLANHLMKIRTLLPFLTPSMRKVVEEDAELRRRHGIAPAAKGEMARIDQAELVLCYSIPEMDYPFSLPEKMRTVGALVPPLPQAPGDHELTRWLDSQDSVVYLGFGTITRLTREQVASLVAVVRRMHRHQFLWKLPLEQQHLLPPDDRLPENLRIEAWVPSQLDVLAHRNVRLFFTHAGSNGVHEGLYFGTPLVTRPLWMDCHDLAVRVQDLGLGLTLDQPETIDTDDVTDKLTRVLGDDSFRRRAELIGRLQRAAGGRVTAADLLLDLPALTSARPPRRSTAS</sequence>
<dbReference type="GO" id="GO:0008194">
    <property type="term" value="F:UDP-glycosyltransferase activity"/>
    <property type="evidence" value="ECO:0007669"/>
    <property type="project" value="InterPro"/>
</dbReference>
<dbReference type="Gene3D" id="3.40.50.2000">
    <property type="entry name" value="Glycogen Phosphorylase B"/>
    <property type="match status" value="2"/>
</dbReference>
<dbReference type="EMBL" id="FOFV01000028">
    <property type="protein sequence ID" value="SES41687.1"/>
    <property type="molecule type" value="Genomic_DNA"/>
</dbReference>
<reference evidence="4" key="1">
    <citation type="submission" date="2016-10" db="EMBL/GenBank/DDBJ databases">
        <authorList>
            <person name="Varghese N."/>
            <person name="Submissions S."/>
        </authorList>
    </citation>
    <scope>NUCLEOTIDE SEQUENCE [LARGE SCALE GENOMIC DNA]</scope>
    <source>
        <strain evidence="4">DSM 44437</strain>
    </source>
</reference>
<keyword evidence="4" id="KW-1185">Reference proteome</keyword>
<name>A0A1H9X727_9PSEU</name>
<dbReference type="Pfam" id="PF00201">
    <property type="entry name" value="UDPGT"/>
    <property type="match status" value="1"/>
</dbReference>
<dbReference type="AlphaFoldDB" id="A0A1H9X727"/>
<dbReference type="CDD" id="cd03784">
    <property type="entry name" value="GT1_Gtf-like"/>
    <property type="match status" value="1"/>
</dbReference>
<dbReference type="SUPFAM" id="SSF53756">
    <property type="entry name" value="UDP-Glycosyltransferase/glycogen phosphorylase"/>
    <property type="match status" value="1"/>
</dbReference>
<evidence type="ECO:0000313" key="3">
    <source>
        <dbReference type="EMBL" id="SES41687.1"/>
    </source>
</evidence>
<gene>
    <name evidence="3" type="ORF">SAMN04488000_12842</name>
</gene>
<dbReference type="InterPro" id="IPR002213">
    <property type="entry name" value="UDP_glucos_trans"/>
</dbReference>
<dbReference type="Proteomes" id="UP000199503">
    <property type="component" value="Unassembled WGS sequence"/>
</dbReference>
<evidence type="ECO:0000313" key="4">
    <source>
        <dbReference type="Proteomes" id="UP000199503"/>
    </source>
</evidence>
<dbReference type="InterPro" id="IPR050271">
    <property type="entry name" value="UDP-glycosyltransferase"/>
</dbReference>
<evidence type="ECO:0000256" key="1">
    <source>
        <dbReference type="ARBA" id="ARBA00022676"/>
    </source>
</evidence>
<keyword evidence="1" id="KW-0328">Glycosyltransferase</keyword>